<evidence type="ECO:0000256" key="6">
    <source>
        <dbReference type="ARBA" id="ARBA00023136"/>
    </source>
</evidence>
<evidence type="ECO:0000313" key="10">
    <source>
        <dbReference type="EMBL" id="MEN2990559.1"/>
    </source>
</evidence>
<dbReference type="EMBL" id="JBBKTW010000007">
    <property type="protein sequence ID" value="MEN2990559.1"/>
    <property type="molecule type" value="Genomic_DNA"/>
</dbReference>
<feature type="transmembrane region" description="Helical" evidence="8">
    <location>
        <begin position="219"/>
        <end position="241"/>
    </location>
</feature>
<evidence type="ECO:0000313" key="11">
    <source>
        <dbReference type="Proteomes" id="UP001413721"/>
    </source>
</evidence>
<feature type="domain" description="TRAP C4-dicarboxylate transport system permease DctM subunit" evidence="9">
    <location>
        <begin position="2"/>
        <end position="500"/>
    </location>
</feature>
<comment type="function">
    <text evidence="7">Part of the tripartite ATP-independent periplasmic (TRAP) transport system.</text>
</comment>
<protein>
    <submittedName>
        <fullName evidence="10">TRAP transporter large permease subunit</fullName>
    </submittedName>
</protein>
<dbReference type="Pfam" id="PF06808">
    <property type="entry name" value="DctM"/>
    <property type="match status" value="1"/>
</dbReference>
<dbReference type="PANTHER" id="PTHR33362">
    <property type="entry name" value="SIALIC ACID TRAP TRANSPORTER PERMEASE PROTEIN SIAT-RELATED"/>
    <property type="match status" value="1"/>
</dbReference>
<evidence type="ECO:0000256" key="4">
    <source>
        <dbReference type="ARBA" id="ARBA00022692"/>
    </source>
</evidence>
<dbReference type="RefSeq" id="WP_345938101.1">
    <property type="nucleotide sequence ID" value="NZ_JBBKTW010000007.1"/>
</dbReference>
<name>A0ABU9YP32_9PROT</name>
<feature type="transmembrane region" description="Helical" evidence="8">
    <location>
        <begin position="346"/>
        <end position="367"/>
    </location>
</feature>
<keyword evidence="5 8" id="KW-1133">Transmembrane helix</keyword>
<keyword evidence="4 8" id="KW-0812">Transmembrane</keyword>
<feature type="transmembrane region" description="Helical" evidence="8">
    <location>
        <begin position="7"/>
        <end position="29"/>
    </location>
</feature>
<sequence length="537" mass="56117">MFITVMGLLLLGYPVAFTLAAGGLLFFAIGVELSHLAPDTISLSWSLLQALPDRVYGTLSNDTLLAIPFFTLMGAVLQKSGIAEDLLDVVGRLFGKLRGGLCYAVILVGTLLAATTGVVSASVLTMGLISLPIMLRNGYSPSVAAGAVTASGTLSQIIPPSLVLIVMADQLGQPVSDIYLGAIVPGALMVGLYLAYIAALAVLFPRLMPAIAGNQTRPADYLALIGVFAAATLLAIALYHVGFAGLRDEPRLVAAATAGGVFVLAIALADVATGGYLLTPLARQAVFALVPPLGLIFLVLGTIFLGIATPTESGSMGAVGALAIALIKRRLTVPVLLDAVETTARLAAFVMFILIGARVFSLTFYGLDGDAWLHDILSSLPGGRIGFIIFCMVVIFILGCFLDFFEIAFIVIPLLIPTAMAFDIDLVWFAILISINLQTSFLTPPFGFALFYLRSVAPRRRLGAGDARTGIATSEIYLGALAFIAINAVVLALVMAFPGLVLQSTTEFLVDPASVRIEVAPPTAATVPGGNLNDLFK</sequence>
<keyword evidence="11" id="KW-1185">Reference proteome</keyword>
<comment type="caution">
    <text evidence="10">The sequence shown here is derived from an EMBL/GenBank/DDBJ whole genome shotgun (WGS) entry which is preliminary data.</text>
</comment>
<feature type="transmembrane region" description="Helical" evidence="8">
    <location>
        <begin position="143"/>
        <end position="166"/>
    </location>
</feature>
<evidence type="ECO:0000256" key="5">
    <source>
        <dbReference type="ARBA" id="ARBA00022989"/>
    </source>
</evidence>
<evidence type="ECO:0000256" key="8">
    <source>
        <dbReference type="SAM" id="Phobius"/>
    </source>
</evidence>
<evidence type="ECO:0000259" key="9">
    <source>
        <dbReference type="Pfam" id="PF06808"/>
    </source>
</evidence>
<reference evidence="10 11" key="1">
    <citation type="submission" date="2024-03" db="EMBL/GenBank/DDBJ databases">
        <title>High-quality draft genome sequencing of Tistrella sp. BH-R2-4.</title>
        <authorList>
            <person name="Dong C."/>
        </authorList>
    </citation>
    <scope>NUCLEOTIDE SEQUENCE [LARGE SCALE GENOMIC DNA]</scope>
    <source>
        <strain evidence="10 11">BH-R2-4</strain>
    </source>
</reference>
<feature type="transmembrane region" description="Helical" evidence="8">
    <location>
        <begin position="103"/>
        <end position="131"/>
    </location>
</feature>
<dbReference type="InterPro" id="IPR004681">
    <property type="entry name" value="TRAP_DctM"/>
</dbReference>
<feature type="transmembrane region" description="Helical" evidence="8">
    <location>
        <begin position="178"/>
        <end position="207"/>
    </location>
</feature>
<dbReference type="InterPro" id="IPR010656">
    <property type="entry name" value="DctM"/>
</dbReference>
<gene>
    <name evidence="10" type="ORF">WG926_19760</name>
</gene>
<dbReference type="Proteomes" id="UP001413721">
    <property type="component" value="Unassembled WGS sequence"/>
</dbReference>
<feature type="transmembrane region" description="Helical" evidence="8">
    <location>
        <begin position="387"/>
        <end position="416"/>
    </location>
</feature>
<dbReference type="PANTHER" id="PTHR33362:SF7">
    <property type="entry name" value="SLL1103 PROTEIN"/>
    <property type="match status" value="1"/>
</dbReference>
<evidence type="ECO:0000256" key="7">
    <source>
        <dbReference type="RuleBase" id="RU369079"/>
    </source>
</evidence>
<accession>A0ABU9YP32</accession>
<feature type="transmembrane region" description="Helical" evidence="8">
    <location>
        <begin position="253"/>
        <end position="278"/>
    </location>
</feature>
<keyword evidence="6 8" id="KW-0472">Membrane</keyword>
<proteinExistence type="predicted"/>
<evidence type="ECO:0000256" key="3">
    <source>
        <dbReference type="ARBA" id="ARBA00022519"/>
    </source>
</evidence>
<comment type="subcellular location">
    <subcellularLocation>
        <location evidence="1 7">Cell inner membrane</location>
        <topology evidence="1 7">Multi-pass membrane protein</topology>
    </subcellularLocation>
</comment>
<feature type="transmembrane region" description="Helical" evidence="8">
    <location>
        <begin position="428"/>
        <end position="453"/>
    </location>
</feature>
<keyword evidence="2" id="KW-1003">Cell membrane</keyword>
<keyword evidence="7" id="KW-0813">Transport</keyword>
<organism evidence="10 11">
    <name type="scientific">Tistrella arctica</name>
    <dbReference type="NCBI Taxonomy" id="3133430"/>
    <lineage>
        <taxon>Bacteria</taxon>
        <taxon>Pseudomonadati</taxon>
        <taxon>Pseudomonadota</taxon>
        <taxon>Alphaproteobacteria</taxon>
        <taxon>Geminicoccales</taxon>
        <taxon>Geminicoccaceae</taxon>
        <taxon>Tistrella</taxon>
    </lineage>
</organism>
<evidence type="ECO:0000256" key="2">
    <source>
        <dbReference type="ARBA" id="ARBA00022475"/>
    </source>
</evidence>
<evidence type="ECO:0000256" key="1">
    <source>
        <dbReference type="ARBA" id="ARBA00004429"/>
    </source>
</evidence>
<keyword evidence="3 7" id="KW-0997">Cell inner membrane</keyword>
<feature type="transmembrane region" description="Helical" evidence="8">
    <location>
        <begin position="285"/>
        <end position="307"/>
    </location>
</feature>
<feature type="transmembrane region" description="Helical" evidence="8">
    <location>
        <begin position="476"/>
        <end position="501"/>
    </location>
</feature>